<organism evidence="1">
    <name type="scientific">Anguilla anguilla</name>
    <name type="common">European freshwater eel</name>
    <name type="synonym">Muraena anguilla</name>
    <dbReference type="NCBI Taxonomy" id="7936"/>
    <lineage>
        <taxon>Eukaryota</taxon>
        <taxon>Metazoa</taxon>
        <taxon>Chordata</taxon>
        <taxon>Craniata</taxon>
        <taxon>Vertebrata</taxon>
        <taxon>Euteleostomi</taxon>
        <taxon>Actinopterygii</taxon>
        <taxon>Neopterygii</taxon>
        <taxon>Teleostei</taxon>
        <taxon>Anguilliformes</taxon>
        <taxon>Anguillidae</taxon>
        <taxon>Anguilla</taxon>
    </lineage>
</organism>
<reference evidence="1" key="1">
    <citation type="submission" date="2014-11" db="EMBL/GenBank/DDBJ databases">
        <authorList>
            <person name="Amaro Gonzalez C."/>
        </authorList>
    </citation>
    <scope>NUCLEOTIDE SEQUENCE</scope>
</reference>
<dbReference type="AlphaFoldDB" id="A0A0E9R409"/>
<name>A0A0E9R409_ANGAN</name>
<reference evidence="1" key="2">
    <citation type="journal article" date="2015" name="Fish Shellfish Immunol.">
        <title>Early steps in the European eel (Anguilla anguilla)-Vibrio vulnificus interaction in the gills: Role of the RtxA13 toxin.</title>
        <authorList>
            <person name="Callol A."/>
            <person name="Pajuelo D."/>
            <person name="Ebbesson L."/>
            <person name="Teles M."/>
            <person name="MacKenzie S."/>
            <person name="Amaro C."/>
        </authorList>
    </citation>
    <scope>NUCLEOTIDE SEQUENCE</scope>
</reference>
<evidence type="ECO:0000313" key="1">
    <source>
        <dbReference type="EMBL" id="JAH23083.1"/>
    </source>
</evidence>
<accession>A0A0E9R409</accession>
<proteinExistence type="predicted"/>
<dbReference type="EMBL" id="GBXM01085494">
    <property type="protein sequence ID" value="JAH23083.1"/>
    <property type="molecule type" value="Transcribed_RNA"/>
</dbReference>
<protein>
    <submittedName>
        <fullName evidence="1">Uncharacterized protein</fullName>
    </submittedName>
</protein>
<sequence>MNAKKLQSLCSASSPEFPCLTRSLNPSCNF</sequence>